<keyword evidence="4" id="KW-1185">Reference proteome</keyword>
<dbReference type="Pfam" id="PF00805">
    <property type="entry name" value="Pentapeptide"/>
    <property type="match status" value="3"/>
</dbReference>
<dbReference type="InterPro" id="IPR018683">
    <property type="entry name" value="DUF2169"/>
</dbReference>
<name>A0A261ULA6_9BORD</name>
<dbReference type="SUPFAM" id="SSF141571">
    <property type="entry name" value="Pentapeptide repeat-like"/>
    <property type="match status" value="2"/>
</dbReference>
<evidence type="ECO:0000256" key="1">
    <source>
        <dbReference type="SAM" id="MobiDB-lite"/>
    </source>
</evidence>
<dbReference type="InterPro" id="IPR001646">
    <property type="entry name" value="5peptide_repeat"/>
</dbReference>
<dbReference type="Gene3D" id="2.160.20.80">
    <property type="entry name" value="E3 ubiquitin-protein ligase SopA"/>
    <property type="match status" value="3"/>
</dbReference>
<evidence type="ECO:0000259" key="2">
    <source>
        <dbReference type="Pfam" id="PF09937"/>
    </source>
</evidence>
<evidence type="ECO:0000313" key="3">
    <source>
        <dbReference type="EMBL" id="OZI62317.1"/>
    </source>
</evidence>
<reference evidence="4" key="1">
    <citation type="submission" date="2017-05" db="EMBL/GenBank/DDBJ databases">
        <title>Complete and WGS of Bordetella genogroups.</title>
        <authorList>
            <person name="Spilker T."/>
            <person name="Lipuma J."/>
        </authorList>
    </citation>
    <scope>NUCLEOTIDE SEQUENCE [LARGE SCALE GENOMIC DNA]</scope>
    <source>
        <strain evidence="4">AU8856</strain>
    </source>
</reference>
<proteinExistence type="predicted"/>
<organism evidence="3 4">
    <name type="scientific">Bordetella genomosp. 11</name>
    <dbReference type="NCBI Taxonomy" id="1416808"/>
    <lineage>
        <taxon>Bacteria</taxon>
        <taxon>Pseudomonadati</taxon>
        <taxon>Pseudomonadota</taxon>
        <taxon>Betaproteobacteria</taxon>
        <taxon>Burkholderiales</taxon>
        <taxon>Alcaligenaceae</taxon>
        <taxon>Bordetella</taxon>
    </lineage>
</organism>
<dbReference type="Pfam" id="PF09937">
    <property type="entry name" value="DUF2169"/>
    <property type="match status" value="1"/>
</dbReference>
<dbReference type="InterPro" id="IPR051082">
    <property type="entry name" value="Pentapeptide-BTB/POZ_domain"/>
</dbReference>
<feature type="region of interest" description="Disordered" evidence="1">
    <location>
        <begin position="363"/>
        <end position="384"/>
    </location>
</feature>
<feature type="compositionally biased region" description="Gly residues" evidence="1">
    <location>
        <begin position="495"/>
        <end position="508"/>
    </location>
</feature>
<dbReference type="AlphaFoldDB" id="A0A261ULA6"/>
<dbReference type="PANTHER" id="PTHR14136:SF17">
    <property type="entry name" value="BTB_POZ DOMAIN-CONTAINING PROTEIN KCTD9"/>
    <property type="match status" value="1"/>
</dbReference>
<dbReference type="PANTHER" id="PTHR14136">
    <property type="entry name" value="BTB_POZ DOMAIN-CONTAINING PROTEIN KCTD9"/>
    <property type="match status" value="1"/>
</dbReference>
<evidence type="ECO:0000313" key="4">
    <source>
        <dbReference type="Proteomes" id="UP000215767"/>
    </source>
</evidence>
<feature type="region of interest" description="Disordered" evidence="1">
    <location>
        <begin position="160"/>
        <end position="180"/>
    </location>
</feature>
<dbReference type="EMBL" id="NEVS01000004">
    <property type="protein sequence ID" value="OZI62317.1"/>
    <property type="molecule type" value="Genomic_DNA"/>
</dbReference>
<dbReference type="OrthoDB" id="237820at2"/>
<dbReference type="Proteomes" id="UP000215767">
    <property type="component" value="Unassembled WGS sequence"/>
</dbReference>
<sequence length="882" mass="95582">MKTVKPFRLSVLTRPYRWQRRDTLGIAVLALAELGDTPRLLPEQELWTLAGEEAGGVLDTGMPKPVPEVLASGYAYTRHQQDPSACAVRLKVEGIVDKPLLVFGDRYWVDGRPDAARPFDAMRLDWTRAYGGPGVAGNPLGRGAVDETVNGVRVRPLPNIESPRERMSSPSQRPEPAGYGALGMDWPQRARHMGSRYDQNWLENDYPGFAPDMDMRFFQSAPVDQWAANPGAALAGAAYEIWNMHPDRQVVRGRLPDWRARCFASLQADGTQLQEVPLALSTAWFFPHRDRVVLIWHGCMPVREDDAADVRFILPALEAAAAPRELAHYESVMARRLDPRRGALYALLDEDLVPRDLCAPWLDSGGGEAPRRPSRRNLRAGAERRHAGARAELLAQGLDPERYLPPLEAEESAPALSDLPERILRMERELEASRRGEGALAQVRADGELDGLAAVAGVDMAGLSSLDPDTPAPAFDPAALRRHLRAARAQPWMRGPGGGSAPDAGGQGRDGDAARADGAGLDAMARSGYLNAAQHFAAPPPMPPHRARRTRSRLQERAAAGRDARGWPLAGADLSGMDLSGMDFRGADLAGADLTDARLDGCDFTGAVLVSARFIRTSARQACFDRANLGKVHGQDADFQGARLGDTRLDEAVLEACALREARIDGGRWFKALLRACDFTDTRWSQWTGMNLILEQCAFVGATFGLCAYMESALQDCDFSSARLTRVGYTKCQFSGLTTFARADVQASAFAGGADLRSARFAGATLRNSSLRGASLDGASFAGATLEACDLSECGLRNADLSGIRAPRSLFVRADFDAASLRGANLIEASLSKATLRDADLEQANLFRADVSQALMDASTRTQGAYTAGVKRFPLRVAERAA</sequence>
<dbReference type="RefSeq" id="WP_094843700.1">
    <property type="nucleotide sequence ID" value="NZ_NEVS01000004.1"/>
</dbReference>
<feature type="domain" description="DUF2169" evidence="2">
    <location>
        <begin position="21"/>
        <end position="297"/>
    </location>
</feature>
<comment type="caution">
    <text evidence="3">The sequence shown here is derived from an EMBL/GenBank/DDBJ whole genome shotgun (WGS) entry which is preliminary data.</text>
</comment>
<protein>
    <recommendedName>
        <fullName evidence="2">DUF2169 domain-containing protein</fullName>
    </recommendedName>
</protein>
<feature type="region of interest" description="Disordered" evidence="1">
    <location>
        <begin position="491"/>
        <end position="514"/>
    </location>
</feature>
<accession>A0A261ULA6</accession>
<gene>
    <name evidence="3" type="ORF">CAL28_24285</name>
</gene>